<sequence>MFSHYSPFLFWEKEKFSDSELGIFLFTFTLFYKSKLLVSGRKPLVYFLLH</sequence>
<accession>M6RJW1</accession>
<dbReference type="AlphaFoldDB" id="M6RJW1"/>
<protein>
    <submittedName>
        <fullName evidence="1">Uncharacterized protein</fullName>
    </submittedName>
</protein>
<dbReference type="Proteomes" id="UP000012092">
    <property type="component" value="Unassembled WGS sequence"/>
</dbReference>
<reference evidence="1 2" key="1">
    <citation type="submission" date="2013-01" db="EMBL/GenBank/DDBJ databases">
        <authorList>
            <person name="Harkins D.M."/>
            <person name="Durkin A.S."/>
            <person name="Brinkac L.M."/>
            <person name="Haft D.H."/>
            <person name="Selengut J.D."/>
            <person name="Sanka R."/>
            <person name="DePew J."/>
            <person name="Purushe J."/>
            <person name="Picardeau M."/>
            <person name="Werts C."/>
            <person name="Goarant C."/>
            <person name="Vinetz J.M."/>
            <person name="Sutton G.G."/>
            <person name="Nierman W.C."/>
            <person name="Fouts D.E."/>
        </authorList>
    </citation>
    <scope>NUCLEOTIDE SEQUENCE [LARGE SCALE GENOMIC DNA]</scope>
    <source>
        <strain evidence="1 2">Verdun HP</strain>
    </source>
</reference>
<name>M6RJW1_LEPIR</name>
<comment type="caution">
    <text evidence="1">The sequence shown here is derived from an EMBL/GenBank/DDBJ whole genome shotgun (WGS) entry which is preliminary data.</text>
</comment>
<dbReference type="EMBL" id="AHNZ02000338">
    <property type="protein sequence ID" value="EMO06026.1"/>
    <property type="molecule type" value="Genomic_DNA"/>
</dbReference>
<evidence type="ECO:0000313" key="1">
    <source>
        <dbReference type="EMBL" id="EMO06026.1"/>
    </source>
</evidence>
<gene>
    <name evidence="1" type="ORF">LEP1GSC116_3154</name>
</gene>
<evidence type="ECO:0000313" key="2">
    <source>
        <dbReference type="Proteomes" id="UP000012092"/>
    </source>
</evidence>
<organism evidence="1 2">
    <name type="scientific">Leptospira interrogans serovar Icterohaemorrhagiae str. Verdun HP</name>
    <dbReference type="NCBI Taxonomy" id="1049910"/>
    <lineage>
        <taxon>Bacteria</taxon>
        <taxon>Pseudomonadati</taxon>
        <taxon>Spirochaetota</taxon>
        <taxon>Spirochaetia</taxon>
        <taxon>Leptospirales</taxon>
        <taxon>Leptospiraceae</taxon>
        <taxon>Leptospira</taxon>
    </lineage>
</organism>
<proteinExistence type="predicted"/>